<comment type="subcellular location">
    <subcellularLocation>
        <location evidence="1">Cell membrane</location>
        <topology evidence="1">Single-pass membrane protein</topology>
    </subcellularLocation>
</comment>
<gene>
    <name evidence="13" type="ORF">CBF29_01510</name>
</gene>
<dbReference type="Gene3D" id="1.10.10.1230">
    <property type="entry name" value="Penicillin-binding protein, N-terminal non-catalytic domain, head sub-domain"/>
    <property type="match status" value="1"/>
</dbReference>
<evidence type="ECO:0000259" key="12">
    <source>
        <dbReference type="Pfam" id="PF03717"/>
    </source>
</evidence>
<dbReference type="Gene3D" id="3.40.710.10">
    <property type="entry name" value="DD-peptidase/beta-lactamase superfamily"/>
    <property type="match status" value="1"/>
</dbReference>
<feature type="transmembrane region" description="Helical" evidence="10">
    <location>
        <begin position="26"/>
        <end position="47"/>
    </location>
</feature>
<keyword evidence="5" id="KW-0133">Cell shape</keyword>
<evidence type="ECO:0000256" key="4">
    <source>
        <dbReference type="ARBA" id="ARBA00022692"/>
    </source>
</evidence>
<dbReference type="Pfam" id="PF00905">
    <property type="entry name" value="Transpeptidase"/>
    <property type="match status" value="1"/>
</dbReference>
<evidence type="ECO:0000256" key="3">
    <source>
        <dbReference type="ARBA" id="ARBA00022475"/>
    </source>
</evidence>
<evidence type="ECO:0000256" key="7">
    <source>
        <dbReference type="ARBA" id="ARBA00022989"/>
    </source>
</evidence>
<evidence type="ECO:0000259" key="11">
    <source>
        <dbReference type="Pfam" id="PF00905"/>
    </source>
</evidence>
<dbReference type="OrthoDB" id="9770103at2"/>
<dbReference type="GO" id="GO:0005886">
    <property type="term" value="C:plasma membrane"/>
    <property type="evidence" value="ECO:0007669"/>
    <property type="project" value="UniProtKB-SubCell"/>
</dbReference>
<keyword evidence="9" id="KW-0961">Cell wall biogenesis/degradation</keyword>
<dbReference type="EMBL" id="NGKA01000002">
    <property type="protein sequence ID" value="RSU15043.1"/>
    <property type="molecule type" value="Genomic_DNA"/>
</dbReference>
<dbReference type="InterPro" id="IPR005311">
    <property type="entry name" value="PBP_dimer"/>
</dbReference>
<dbReference type="SUPFAM" id="SSF56519">
    <property type="entry name" value="Penicillin binding protein dimerisation domain"/>
    <property type="match status" value="1"/>
</dbReference>
<dbReference type="Gene3D" id="3.90.1310.10">
    <property type="entry name" value="Penicillin-binding protein 2a (Domain 2)"/>
    <property type="match status" value="1"/>
</dbReference>
<evidence type="ECO:0000256" key="1">
    <source>
        <dbReference type="ARBA" id="ARBA00004162"/>
    </source>
</evidence>
<protein>
    <recommendedName>
        <fullName evidence="15">Cell division protein FtsI</fullName>
    </recommendedName>
</protein>
<evidence type="ECO:0000256" key="10">
    <source>
        <dbReference type="SAM" id="Phobius"/>
    </source>
</evidence>
<dbReference type="InterPro" id="IPR036138">
    <property type="entry name" value="PBP_dimer_sf"/>
</dbReference>
<feature type="domain" description="Penicillin-binding protein transpeptidase" evidence="11">
    <location>
        <begin position="352"/>
        <end position="684"/>
    </location>
</feature>
<evidence type="ECO:0000313" key="14">
    <source>
        <dbReference type="Proteomes" id="UP000287605"/>
    </source>
</evidence>
<dbReference type="GO" id="GO:0009252">
    <property type="term" value="P:peptidoglycan biosynthetic process"/>
    <property type="evidence" value="ECO:0007669"/>
    <property type="project" value="UniProtKB-KW"/>
</dbReference>
<reference evidence="13 14" key="1">
    <citation type="submission" date="2017-05" db="EMBL/GenBank/DDBJ databases">
        <title>Vagococcus spp. assemblies.</title>
        <authorList>
            <person name="Gulvik C.A."/>
        </authorList>
    </citation>
    <scope>NUCLEOTIDE SEQUENCE [LARGE SCALE GENOMIC DNA]</scope>
    <source>
        <strain evidence="13 14">CCUG 51432</strain>
    </source>
</reference>
<dbReference type="RefSeq" id="WP_126806576.1">
    <property type="nucleotide sequence ID" value="NZ_NGKA01000002.1"/>
</dbReference>
<evidence type="ECO:0000256" key="9">
    <source>
        <dbReference type="ARBA" id="ARBA00023316"/>
    </source>
</evidence>
<evidence type="ECO:0000256" key="5">
    <source>
        <dbReference type="ARBA" id="ARBA00022960"/>
    </source>
</evidence>
<organism evidence="13 14">
    <name type="scientific">Vagococcus elongatus</name>
    <dbReference type="NCBI Taxonomy" id="180344"/>
    <lineage>
        <taxon>Bacteria</taxon>
        <taxon>Bacillati</taxon>
        <taxon>Bacillota</taxon>
        <taxon>Bacilli</taxon>
        <taxon>Lactobacillales</taxon>
        <taxon>Enterococcaceae</taxon>
        <taxon>Vagococcus</taxon>
    </lineage>
</organism>
<keyword evidence="8 10" id="KW-0472">Membrane</keyword>
<dbReference type="InterPro" id="IPR001460">
    <property type="entry name" value="PCN-bd_Tpept"/>
</dbReference>
<dbReference type="AlphaFoldDB" id="A0A430B401"/>
<dbReference type="InterPro" id="IPR012338">
    <property type="entry name" value="Beta-lactam/transpept-like"/>
</dbReference>
<keyword evidence="7 10" id="KW-1133">Transmembrane helix</keyword>
<name>A0A430B401_9ENTE</name>
<dbReference type="GO" id="GO:0008658">
    <property type="term" value="F:penicillin binding"/>
    <property type="evidence" value="ECO:0007669"/>
    <property type="project" value="InterPro"/>
</dbReference>
<dbReference type="PANTHER" id="PTHR30627:SF2">
    <property type="entry name" value="PEPTIDOGLYCAN D,D-TRANSPEPTIDASE MRDA"/>
    <property type="match status" value="1"/>
</dbReference>
<evidence type="ECO:0000256" key="2">
    <source>
        <dbReference type="ARBA" id="ARBA00007171"/>
    </source>
</evidence>
<dbReference type="InterPro" id="IPR050515">
    <property type="entry name" value="Beta-lactam/transpept"/>
</dbReference>
<proteinExistence type="inferred from homology"/>
<sequence>MKNLLKKINDSESTVKKSHIPFRLNFLFFIVFALFVALIIQLAYLQIVNKDFFEARIQSGQINIVEGQAPRGMIYDAKGTVLVSNKANQAILYTKSKTATSSEILDVSHKIAGIISVQPDKLTERDKKDFWLADEANLEEAKSRLTAEEKAKKMSTSEEYIVYVSKVTDDEINFDPSTLAVASIFTRINGAYALQPIFIKNEEVTKEEIAVVGEHMADIPGLSTGFDWEREYPQGDSLRSILGTVTSAKQGIPEESLETYLSKGYAMNDRVGRSYLEQQYESVLRGTKSRSTVSLNKKNEIESQEQVYEGEKGKNLMLTIDLDFQKQVEEIVKSSYQGLISGGKAEHSEGAYAVAMNPQTGEVLAMVGLERDSETGEIRDDVLGTINKAFVPGSSIKGATVMAGYENDILQNNDVFVDEPLYFQGGTIKSSLFNAPAYARAVSLNPVDALTVSSNVYMMKIVLSMMGVEYRQNLVLPDRTDLFETMRKTYRDYGLGTKTGIDLPGEATGYSPTTHYDENGLIPGRMGHLLDLSFGNFDTYTPMQMAQYVSTIANGGNRVAPRVVKGIYDNDNSGGLGNVEELFAPTILNEVAEKNYLGVVQDGFYNVVNGTDIRRTGAGLQGAAYTISAKTGTAETAVGDVELINSTMVAYNTDDHPEIAVAVMLPHLKDDNGGYNVAITKEIFNAYYNYTH</sequence>
<keyword evidence="4 10" id="KW-0812">Transmembrane</keyword>
<dbReference type="GO" id="GO:0008360">
    <property type="term" value="P:regulation of cell shape"/>
    <property type="evidence" value="ECO:0007669"/>
    <property type="project" value="UniProtKB-KW"/>
</dbReference>
<evidence type="ECO:0000256" key="8">
    <source>
        <dbReference type="ARBA" id="ARBA00023136"/>
    </source>
</evidence>
<comment type="similarity">
    <text evidence="2">Belongs to the transpeptidase family.</text>
</comment>
<dbReference type="PANTHER" id="PTHR30627">
    <property type="entry name" value="PEPTIDOGLYCAN D,D-TRANSPEPTIDASE"/>
    <property type="match status" value="1"/>
</dbReference>
<evidence type="ECO:0000313" key="13">
    <source>
        <dbReference type="EMBL" id="RSU15043.1"/>
    </source>
</evidence>
<keyword evidence="3" id="KW-1003">Cell membrane</keyword>
<dbReference type="Pfam" id="PF03717">
    <property type="entry name" value="PBP_dimer"/>
    <property type="match status" value="1"/>
</dbReference>
<evidence type="ECO:0000256" key="6">
    <source>
        <dbReference type="ARBA" id="ARBA00022984"/>
    </source>
</evidence>
<dbReference type="Proteomes" id="UP000287605">
    <property type="component" value="Unassembled WGS sequence"/>
</dbReference>
<dbReference type="GO" id="GO:0071972">
    <property type="term" value="F:peptidoglycan L,D-transpeptidase activity"/>
    <property type="evidence" value="ECO:0007669"/>
    <property type="project" value="TreeGrafter"/>
</dbReference>
<dbReference type="SUPFAM" id="SSF56601">
    <property type="entry name" value="beta-lactamase/transpeptidase-like"/>
    <property type="match status" value="1"/>
</dbReference>
<evidence type="ECO:0008006" key="15">
    <source>
        <dbReference type="Google" id="ProtNLM"/>
    </source>
</evidence>
<keyword evidence="14" id="KW-1185">Reference proteome</keyword>
<accession>A0A430B401</accession>
<keyword evidence="6" id="KW-0573">Peptidoglycan synthesis</keyword>
<dbReference type="GO" id="GO:0071555">
    <property type="term" value="P:cell wall organization"/>
    <property type="evidence" value="ECO:0007669"/>
    <property type="project" value="UniProtKB-KW"/>
</dbReference>
<comment type="caution">
    <text evidence="13">The sequence shown here is derived from an EMBL/GenBank/DDBJ whole genome shotgun (WGS) entry which is preliminary data.</text>
</comment>
<feature type="domain" description="Penicillin-binding protein dimerisation" evidence="12">
    <location>
        <begin position="68"/>
        <end position="304"/>
    </location>
</feature>